<reference evidence="1" key="1">
    <citation type="submission" date="2022-01" db="EMBL/GenBank/DDBJ databases">
        <title>Whole genome-based taxonomy of the Shewanellaceae.</title>
        <authorList>
            <person name="Martin-Rodriguez A.J."/>
        </authorList>
    </citation>
    <scope>NUCLEOTIDE SEQUENCE</scope>
    <source>
        <strain evidence="1">DSM 23803</strain>
    </source>
</reference>
<protein>
    <submittedName>
        <fullName evidence="1">Uncharacterized protein</fullName>
    </submittedName>
</protein>
<proteinExistence type="predicted"/>
<keyword evidence="2" id="KW-1185">Reference proteome</keyword>
<dbReference type="AlphaFoldDB" id="A0A9X1Z9U3"/>
<dbReference type="RefSeq" id="WP_248972665.1">
    <property type="nucleotide sequence ID" value="NZ_JAKILJ010000074.1"/>
</dbReference>
<dbReference type="Proteomes" id="UP001139408">
    <property type="component" value="Unassembled WGS sequence"/>
</dbReference>
<organism evidence="1 2">
    <name type="scientific">Shewanella algicola</name>
    <dbReference type="NCBI Taxonomy" id="640633"/>
    <lineage>
        <taxon>Bacteria</taxon>
        <taxon>Pseudomonadati</taxon>
        <taxon>Pseudomonadota</taxon>
        <taxon>Gammaproteobacteria</taxon>
        <taxon>Alteromonadales</taxon>
        <taxon>Shewanellaceae</taxon>
        <taxon>Shewanella</taxon>
    </lineage>
</organism>
<comment type="caution">
    <text evidence="1">The sequence shown here is derived from an EMBL/GenBank/DDBJ whole genome shotgun (WGS) entry which is preliminary data.</text>
</comment>
<evidence type="ECO:0000313" key="2">
    <source>
        <dbReference type="Proteomes" id="UP001139408"/>
    </source>
</evidence>
<dbReference type="EMBL" id="JAKILJ010000074">
    <property type="protein sequence ID" value="MCL1107647.1"/>
    <property type="molecule type" value="Genomic_DNA"/>
</dbReference>
<gene>
    <name evidence="1" type="ORF">L2749_20795</name>
</gene>
<name>A0A9X1Z9U3_9GAMM</name>
<evidence type="ECO:0000313" key="1">
    <source>
        <dbReference type="EMBL" id="MCL1107647.1"/>
    </source>
</evidence>
<sequence>MISPLTRWPNSPYHYKPTFFEEFWWKAIVARLCYNTAYDVLIDGNLLIPNDAECKYLTLFYKRIDQNEKVIEGYQLFNNETDLAVSLGAWLSERKTRVSAQQEHSTGRLSLVTNTRDSYQLDICRVWEKGDGIFERAPWADKHKDELQSSINERKVCQMGPVSMVYSEPLTYKQPITPMIPAILCSPVIHAQFGLEEGEVDV</sequence>
<accession>A0A9X1Z9U3</accession>